<dbReference type="Proteomes" id="UP000237839">
    <property type="component" value="Unassembled WGS sequence"/>
</dbReference>
<organism evidence="1 2">
    <name type="scientific">Solimicrobium silvestre</name>
    <dbReference type="NCBI Taxonomy" id="2099400"/>
    <lineage>
        <taxon>Bacteria</taxon>
        <taxon>Pseudomonadati</taxon>
        <taxon>Pseudomonadota</taxon>
        <taxon>Betaproteobacteria</taxon>
        <taxon>Burkholderiales</taxon>
        <taxon>Oxalobacteraceae</taxon>
        <taxon>Solimicrobium</taxon>
    </lineage>
</organism>
<evidence type="ECO:0000313" key="1">
    <source>
        <dbReference type="EMBL" id="PRC90577.1"/>
    </source>
</evidence>
<protein>
    <submittedName>
        <fullName evidence="1">Uncharacterized protein</fullName>
    </submittedName>
</protein>
<name>A0A2S9GS87_9BURK</name>
<accession>A0A2S9GS87</accession>
<reference evidence="1 2" key="1">
    <citation type="submission" date="2018-02" db="EMBL/GenBank/DDBJ databases">
        <title>Solimicrobium silvestre gen. nov., sp. nov., isolated from alpine forest soil.</title>
        <authorList>
            <person name="Margesin R."/>
            <person name="Albuquerque L."/>
            <person name="Zhang D.-C."/>
            <person name="Froufe H.J.C."/>
            <person name="Severino R."/>
            <person name="Roxo I."/>
            <person name="Egas C."/>
            <person name="Da Costa M.S."/>
        </authorList>
    </citation>
    <scope>NUCLEOTIDE SEQUENCE [LARGE SCALE GENOMIC DNA]</scope>
    <source>
        <strain evidence="1 2">S20-91</strain>
    </source>
</reference>
<evidence type="ECO:0000313" key="2">
    <source>
        <dbReference type="Proteomes" id="UP000237839"/>
    </source>
</evidence>
<dbReference type="EMBL" id="PUGF01000051">
    <property type="protein sequence ID" value="PRC90577.1"/>
    <property type="molecule type" value="Genomic_DNA"/>
</dbReference>
<proteinExistence type="predicted"/>
<dbReference type="AlphaFoldDB" id="A0A2S9GS87"/>
<keyword evidence="2" id="KW-1185">Reference proteome</keyword>
<sequence length="64" mass="6566">MTVLPDTVQTDVVAEVNATAKLVLLVADTVKGAVPYDLPVNAANVMVCVPLVTVNDSATWGAAL</sequence>
<comment type="caution">
    <text evidence="1">The sequence shown here is derived from an EMBL/GenBank/DDBJ whole genome shotgun (WGS) entry which is preliminary data.</text>
</comment>
<gene>
    <name evidence="1" type="ORF">S2091_4715</name>
</gene>